<keyword evidence="5" id="KW-0119">Carbohydrate metabolism</keyword>
<dbReference type="Gene3D" id="3.20.20.370">
    <property type="entry name" value="Glycoside hydrolase/deacetylase"/>
    <property type="match status" value="1"/>
</dbReference>
<dbReference type="Pfam" id="PF04794">
    <property type="entry name" value="YdjC"/>
    <property type="match status" value="1"/>
</dbReference>
<evidence type="ECO:0000256" key="1">
    <source>
        <dbReference type="ARBA" id="ARBA00001946"/>
    </source>
</evidence>
<organism evidence="6 7">
    <name type="scientific">Pseudaquabacterium terrae</name>
    <dbReference type="NCBI Taxonomy" id="2732868"/>
    <lineage>
        <taxon>Bacteria</taxon>
        <taxon>Pseudomonadati</taxon>
        <taxon>Pseudomonadota</taxon>
        <taxon>Betaproteobacteria</taxon>
        <taxon>Burkholderiales</taxon>
        <taxon>Sphaerotilaceae</taxon>
        <taxon>Pseudaquabacterium</taxon>
    </lineage>
</organism>
<dbReference type="PANTHER" id="PTHR31609">
    <property type="entry name" value="YDJC DEACETYLASE FAMILY MEMBER"/>
    <property type="match status" value="1"/>
</dbReference>
<dbReference type="InterPro" id="IPR011330">
    <property type="entry name" value="Glyco_hydro/deAcase_b/a-brl"/>
</dbReference>
<dbReference type="EMBL" id="JABRWJ010000009">
    <property type="protein sequence ID" value="NRF70828.1"/>
    <property type="molecule type" value="Genomic_DNA"/>
</dbReference>
<evidence type="ECO:0000313" key="7">
    <source>
        <dbReference type="Proteomes" id="UP000737171"/>
    </source>
</evidence>
<evidence type="ECO:0000256" key="4">
    <source>
        <dbReference type="ARBA" id="ARBA00022842"/>
    </source>
</evidence>
<accession>A0ABX2EQF2</accession>
<evidence type="ECO:0000256" key="5">
    <source>
        <dbReference type="ARBA" id="ARBA00023277"/>
    </source>
</evidence>
<keyword evidence="3" id="KW-0378">Hydrolase</keyword>
<name>A0ABX2EQF2_9BURK</name>
<dbReference type="SUPFAM" id="SSF88713">
    <property type="entry name" value="Glycoside hydrolase/deacetylase"/>
    <property type="match status" value="1"/>
</dbReference>
<dbReference type="PANTHER" id="PTHR31609:SF1">
    <property type="entry name" value="CARBOHYDRATE DEACETYLASE"/>
    <property type="match status" value="1"/>
</dbReference>
<gene>
    <name evidence="6" type="ORF">HLB44_27870</name>
</gene>
<comment type="caution">
    <text evidence="6">The sequence shown here is derived from an EMBL/GenBank/DDBJ whole genome shotgun (WGS) entry which is preliminary data.</text>
</comment>
<reference evidence="6 7" key="1">
    <citation type="submission" date="2020-05" db="EMBL/GenBank/DDBJ databases">
        <title>Aquincola sp. isolate from soil.</title>
        <authorList>
            <person name="Han J."/>
            <person name="Kim D.-U."/>
        </authorList>
    </citation>
    <scope>NUCLEOTIDE SEQUENCE [LARGE SCALE GENOMIC DNA]</scope>
    <source>
        <strain evidence="6 7">S2</strain>
    </source>
</reference>
<protein>
    <submittedName>
        <fullName evidence="6">ChbG/HpnK family deacetylase</fullName>
    </submittedName>
</protein>
<dbReference type="Proteomes" id="UP000737171">
    <property type="component" value="Unassembled WGS sequence"/>
</dbReference>
<dbReference type="RefSeq" id="WP_173130719.1">
    <property type="nucleotide sequence ID" value="NZ_JABRWJ010000009.1"/>
</dbReference>
<proteinExistence type="predicted"/>
<dbReference type="CDD" id="cd10807">
    <property type="entry name" value="YdjC_like_3"/>
    <property type="match status" value="1"/>
</dbReference>
<keyword evidence="7" id="KW-1185">Reference proteome</keyword>
<evidence type="ECO:0000256" key="3">
    <source>
        <dbReference type="ARBA" id="ARBA00022801"/>
    </source>
</evidence>
<dbReference type="InterPro" id="IPR006879">
    <property type="entry name" value="YdjC-like"/>
</dbReference>
<sequence length="287" mass="30925">MHRRGGSADECEAQRLRRIAVCADDFGLRCGINEAIVALAQAGRLTAVSCMVEAPAWGCGLPALRRLDRGGIDIGLHLDVGADAAPLALPALILRAYSGRLDRALLRQRIEVQLTAFEQALGRPPDFVDGHRHVHQLPLIGEALLAVLDERYPQRRPWLRRTRAPAGRLHGLAGGKAALVAALGGHRFAEAAQRLGYPLNARLLGVYDFHAAAAAHPRRLQQWLAQCGDGDLLMCHPALPDGTPDPIGRARENEFAQLRGADFAVALRQAGVALVRLSRWLAPAVAA</sequence>
<keyword evidence="2" id="KW-0479">Metal-binding</keyword>
<evidence type="ECO:0000256" key="2">
    <source>
        <dbReference type="ARBA" id="ARBA00022723"/>
    </source>
</evidence>
<keyword evidence="4" id="KW-0460">Magnesium</keyword>
<evidence type="ECO:0000313" key="6">
    <source>
        <dbReference type="EMBL" id="NRF70828.1"/>
    </source>
</evidence>
<comment type="cofactor">
    <cofactor evidence="1">
        <name>Mg(2+)</name>
        <dbReference type="ChEBI" id="CHEBI:18420"/>
    </cofactor>
</comment>